<keyword evidence="1" id="KW-0560">Oxidoreductase</keyword>
<dbReference type="GO" id="GO:0004497">
    <property type="term" value="F:monooxygenase activity"/>
    <property type="evidence" value="ECO:0007669"/>
    <property type="project" value="UniProtKB-KW"/>
</dbReference>
<name>A0ABW5WRB9_9FLAO</name>
<keyword evidence="1" id="KW-0503">Monooxygenase</keyword>
<dbReference type="EMBL" id="JBHUOV010000013">
    <property type="protein sequence ID" value="MFD2824510.1"/>
    <property type="molecule type" value="Genomic_DNA"/>
</dbReference>
<evidence type="ECO:0000313" key="2">
    <source>
        <dbReference type="Proteomes" id="UP001597533"/>
    </source>
</evidence>
<proteinExistence type="predicted"/>
<comment type="caution">
    <text evidence="1">The sequence shown here is derived from an EMBL/GenBank/DDBJ whole genome shotgun (WGS) entry which is preliminary data.</text>
</comment>
<reference evidence="2" key="1">
    <citation type="journal article" date="2019" name="Int. J. Syst. Evol. Microbiol.">
        <title>The Global Catalogue of Microorganisms (GCM) 10K type strain sequencing project: providing services to taxonomists for standard genome sequencing and annotation.</title>
        <authorList>
            <consortium name="The Broad Institute Genomics Platform"/>
            <consortium name="The Broad Institute Genome Sequencing Center for Infectious Disease"/>
            <person name="Wu L."/>
            <person name="Ma J."/>
        </authorList>
    </citation>
    <scope>NUCLEOTIDE SEQUENCE [LARGE SCALE GENOMIC DNA]</scope>
    <source>
        <strain evidence="2">KCTC 32141</strain>
    </source>
</reference>
<protein>
    <submittedName>
        <fullName evidence="1">Antibiotic biosynthesis monooxygenase</fullName>
    </submittedName>
</protein>
<sequence length="117" mass="13740">MKLTLNLMEKNQKIIRTWKGWTTIENASIYEDMLINEVFPTVKKNGVDGLEKVSISTQKGKNEVEFFLTLQFDSIESVKKFAGENYENAYIPENAKRVLLRYEKTAQHYEFKKELIL</sequence>
<dbReference type="RefSeq" id="WP_379899006.1">
    <property type="nucleotide sequence ID" value="NZ_JBHUOV010000013.1"/>
</dbReference>
<accession>A0ABW5WRB9</accession>
<keyword evidence="2" id="KW-1185">Reference proteome</keyword>
<gene>
    <name evidence="1" type="ORF">ACFS5M_12580</name>
</gene>
<evidence type="ECO:0000313" key="1">
    <source>
        <dbReference type="EMBL" id="MFD2824510.1"/>
    </source>
</evidence>
<dbReference type="Proteomes" id="UP001597533">
    <property type="component" value="Unassembled WGS sequence"/>
</dbReference>
<organism evidence="1 2">
    <name type="scientific">Lacinutrix iliipiscaria</name>
    <dbReference type="NCBI Taxonomy" id="1230532"/>
    <lineage>
        <taxon>Bacteria</taxon>
        <taxon>Pseudomonadati</taxon>
        <taxon>Bacteroidota</taxon>
        <taxon>Flavobacteriia</taxon>
        <taxon>Flavobacteriales</taxon>
        <taxon>Flavobacteriaceae</taxon>
        <taxon>Lacinutrix</taxon>
    </lineage>
</organism>